<evidence type="ECO:0000313" key="5">
    <source>
        <dbReference type="EMBL" id="CAF4118709.1"/>
    </source>
</evidence>
<feature type="region of interest" description="Disordered" evidence="1">
    <location>
        <begin position="805"/>
        <end position="835"/>
    </location>
</feature>
<dbReference type="EMBL" id="CAJNOQ010012385">
    <property type="protein sequence ID" value="CAF1298823.1"/>
    <property type="molecule type" value="Genomic_DNA"/>
</dbReference>
<evidence type="ECO:0000313" key="6">
    <source>
        <dbReference type="Proteomes" id="UP000663829"/>
    </source>
</evidence>
<feature type="region of interest" description="Disordered" evidence="1">
    <location>
        <begin position="668"/>
        <end position="691"/>
    </location>
</feature>
<dbReference type="OrthoDB" id="1729737at2759"/>
<feature type="compositionally biased region" description="Basic and acidic residues" evidence="1">
    <location>
        <begin position="682"/>
        <end position="691"/>
    </location>
</feature>
<comment type="caution">
    <text evidence="4">The sequence shown here is derived from an EMBL/GenBank/DDBJ whole genome shotgun (WGS) entry which is preliminary data.</text>
</comment>
<feature type="domain" description="VIT" evidence="3">
    <location>
        <begin position="1"/>
        <end position="129"/>
    </location>
</feature>
<dbReference type="InterPro" id="IPR013694">
    <property type="entry name" value="VIT"/>
</dbReference>
<keyword evidence="6" id="KW-1185">Reference proteome</keyword>
<sequence length="935" mass="106677">MLQAKNQSERTHIPLKRVSVEATIRSFAADVTITQVFRNDETTPIEAVYCFPIEEQAAVYAFRARIDDREIVAELKEKDAAQRAYNDALRQGHGAYLLEQDEKSLDNFIVNVGALSASTECHVTISYVTELDLVENGTKIRFVVPTTIAPRYNPNVGDISAPAGTTSEYVQSSPYTIEFLCRVEKVEKVEILRISSLSHPIQISVDQDDVYVVEFAQQGTSLDRDILLDIELAENHSNTIVAVESGAIMASFTPTKEDCRQVMNTNETTNEFIFLVDCSGSMGSEHKIELVREAMLLFLKSLPVGCHFNIIRFGSRFENLFDNITAVYDQDNAERAESLIKYLRANLGGTELLLPLFWLNDNPPKHGHSRQVFLLTDGEIANVDEVLNLCSSMSESTRIFSFGLGFSPSRSLVKGLARATNGRSVFIPPYTYVDSYVGEQLQKALQPCITDVQIKWNSQATITNVVPTKSPPVYVNDRIIVYAFLGEQSTSLEHDISVELYSGQHRLGEAHVNRIPTVSNNQTIARLATKASILELQHEESSFTAREKITKLSLRYNILSPHTAFVGIEKRVNASNAAMVLREVPIQISADDQHLLGQQLCYSQMSCDKTQYHQSVYHPKYAQSRLYSAQMNCRRALEDFRSISYHLSNDQRQTESLREDFYKSLNFSQQDDETRSSPTYHHNNDRRSNPKLDCHRFQKKCRETRMRWLKAWDQYEIYRNVRDDAILDYYKAVKEFSSYGYRSSYCRRDYNAYQYFEAARKFLQDSQQRYHNTFDRIMNDPWELRDFECEFDSYFGDLDDHDEGKSAVTNTSTGSGSHGPSASDSQEMRSGRSVDNGQRDIVQKLISKQKFNGSWDIDSKGIENLLGKSLPDFPQWPNTEVLRSAIVIAVLETRFASLSSMWYGLVQKARKYLNDILIKDNKKLDTLLEDIKKQI</sequence>
<accession>A0A815DL39</accession>
<evidence type="ECO:0000256" key="1">
    <source>
        <dbReference type="SAM" id="MobiDB-lite"/>
    </source>
</evidence>
<reference evidence="4" key="1">
    <citation type="submission" date="2021-02" db="EMBL/GenBank/DDBJ databases">
        <authorList>
            <person name="Nowell W R."/>
        </authorList>
    </citation>
    <scope>NUCLEOTIDE SEQUENCE</scope>
</reference>
<dbReference type="PANTHER" id="PTHR45737">
    <property type="entry name" value="VON WILLEBRAND FACTOR A DOMAIN-CONTAINING PROTEIN 5A"/>
    <property type="match status" value="1"/>
</dbReference>
<evidence type="ECO:0000259" key="2">
    <source>
        <dbReference type="PROSITE" id="PS50234"/>
    </source>
</evidence>
<dbReference type="SMART" id="SM00609">
    <property type="entry name" value="VIT"/>
    <property type="match status" value="1"/>
</dbReference>
<dbReference type="Pfam" id="PF08487">
    <property type="entry name" value="VIT"/>
    <property type="match status" value="1"/>
</dbReference>
<dbReference type="PROSITE" id="PS50234">
    <property type="entry name" value="VWFA"/>
    <property type="match status" value="1"/>
</dbReference>
<name>A0A815DL39_9BILA</name>
<evidence type="ECO:0000313" key="4">
    <source>
        <dbReference type="EMBL" id="CAF1298823.1"/>
    </source>
</evidence>
<feature type="compositionally biased region" description="Polar residues" evidence="1">
    <location>
        <begin position="807"/>
        <end position="825"/>
    </location>
</feature>
<gene>
    <name evidence="4" type="ORF">GPM918_LOCUS28416</name>
    <name evidence="5" type="ORF">SRO942_LOCUS28915</name>
</gene>
<dbReference type="InterPro" id="IPR002035">
    <property type="entry name" value="VWF_A"/>
</dbReference>
<dbReference type="Gene3D" id="3.40.50.410">
    <property type="entry name" value="von Willebrand factor, type A domain"/>
    <property type="match status" value="1"/>
</dbReference>
<dbReference type="Proteomes" id="UP000663829">
    <property type="component" value="Unassembled WGS sequence"/>
</dbReference>
<dbReference type="InterPro" id="IPR036465">
    <property type="entry name" value="vWFA_dom_sf"/>
</dbReference>
<evidence type="ECO:0000259" key="3">
    <source>
        <dbReference type="PROSITE" id="PS51468"/>
    </source>
</evidence>
<organism evidence="4 6">
    <name type="scientific">Didymodactylos carnosus</name>
    <dbReference type="NCBI Taxonomy" id="1234261"/>
    <lineage>
        <taxon>Eukaryota</taxon>
        <taxon>Metazoa</taxon>
        <taxon>Spiralia</taxon>
        <taxon>Gnathifera</taxon>
        <taxon>Rotifera</taxon>
        <taxon>Eurotatoria</taxon>
        <taxon>Bdelloidea</taxon>
        <taxon>Philodinida</taxon>
        <taxon>Philodinidae</taxon>
        <taxon>Didymodactylos</taxon>
    </lineage>
</organism>
<dbReference type="PANTHER" id="PTHR45737:SF6">
    <property type="entry name" value="VON WILLEBRAND FACTOR A DOMAIN-CONTAINING PROTEIN 5A"/>
    <property type="match status" value="1"/>
</dbReference>
<proteinExistence type="predicted"/>
<dbReference type="SUPFAM" id="SSF53300">
    <property type="entry name" value="vWA-like"/>
    <property type="match status" value="1"/>
</dbReference>
<dbReference type="SMART" id="SM00327">
    <property type="entry name" value="VWA"/>
    <property type="match status" value="1"/>
</dbReference>
<dbReference type="Pfam" id="PF13768">
    <property type="entry name" value="VWA_3"/>
    <property type="match status" value="1"/>
</dbReference>
<dbReference type="Proteomes" id="UP000681722">
    <property type="component" value="Unassembled WGS sequence"/>
</dbReference>
<feature type="domain" description="VWFA" evidence="2">
    <location>
        <begin position="271"/>
        <end position="449"/>
    </location>
</feature>
<dbReference type="AlphaFoldDB" id="A0A815DL39"/>
<dbReference type="EMBL" id="CAJOBC010036378">
    <property type="protein sequence ID" value="CAF4118709.1"/>
    <property type="molecule type" value="Genomic_DNA"/>
</dbReference>
<feature type="compositionally biased region" description="Basic and acidic residues" evidence="1">
    <location>
        <begin position="826"/>
        <end position="835"/>
    </location>
</feature>
<protein>
    <submittedName>
        <fullName evidence="4">Uncharacterized protein</fullName>
    </submittedName>
</protein>
<dbReference type="PROSITE" id="PS51468">
    <property type="entry name" value="VIT"/>
    <property type="match status" value="1"/>
</dbReference>